<dbReference type="InterPro" id="IPR000801">
    <property type="entry name" value="Esterase-like"/>
</dbReference>
<gene>
    <name evidence="2" type="ORF">MOX91_06735</name>
</gene>
<evidence type="ECO:0000313" key="3">
    <source>
        <dbReference type="Proteomes" id="UP001275932"/>
    </source>
</evidence>
<dbReference type="PANTHER" id="PTHR48098:SF1">
    <property type="entry name" value="DIACYLGLYCEROL ACYLTRANSFERASE_MYCOLYLTRANSFERASE AG85A"/>
    <property type="match status" value="1"/>
</dbReference>
<keyword evidence="3" id="KW-1185">Reference proteome</keyword>
<proteinExistence type="predicted"/>
<accession>A0ABU4WI01</accession>
<feature type="signal peptide" evidence="1">
    <location>
        <begin position="1"/>
        <end position="20"/>
    </location>
</feature>
<sequence>MKTLAAILVLFSILTGSLFAKAPITVAAKSDVMKKEIPALVILPDDYEKSGKSYPVIYLLHGFGGNYQTWYHIKPNLPELATSNQVIFVLPDGATSWYWDSPVNQNLKYETYVAKELVDFIDSSYRTIKSPKGRAIAGLSMGGHGAMWLALRHKDVFGAAGAISGGVDIRPFPKNWDMAKNLGEYSSNKDVWDAHTVINQVDGLKNGELAIYIDCGFSDFFYQVNLNLHNKLLQMKIDHDYLARPGAHNNAYWNNAIDYNILFFKKFFSKN</sequence>
<dbReference type="RefSeq" id="WP_370397321.1">
    <property type="nucleotide sequence ID" value="NZ_JALBUT010000007.1"/>
</dbReference>
<keyword evidence="1" id="KW-0732">Signal</keyword>
<evidence type="ECO:0000313" key="2">
    <source>
        <dbReference type="EMBL" id="MDX8415868.1"/>
    </source>
</evidence>
<dbReference type="Proteomes" id="UP001275932">
    <property type="component" value="Unassembled WGS sequence"/>
</dbReference>
<feature type="chain" id="PRO_5046040369" evidence="1">
    <location>
        <begin position="21"/>
        <end position="271"/>
    </location>
</feature>
<evidence type="ECO:0000256" key="1">
    <source>
        <dbReference type="SAM" id="SignalP"/>
    </source>
</evidence>
<dbReference type="InterPro" id="IPR029058">
    <property type="entry name" value="AB_hydrolase_fold"/>
</dbReference>
<dbReference type="PANTHER" id="PTHR48098">
    <property type="entry name" value="ENTEROCHELIN ESTERASE-RELATED"/>
    <property type="match status" value="1"/>
</dbReference>
<dbReference type="Gene3D" id="3.40.50.1820">
    <property type="entry name" value="alpha/beta hydrolase"/>
    <property type="match status" value="1"/>
</dbReference>
<dbReference type="EMBL" id="JALBUT010000007">
    <property type="protein sequence ID" value="MDX8415868.1"/>
    <property type="molecule type" value="Genomic_DNA"/>
</dbReference>
<organism evidence="2 3">
    <name type="scientific">Intestinicryptomonas porci</name>
    <dbReference type="NCBI Taxonomy" id="2926320"/>
    <lineage>
        <taxon>Bacteria</taxon>
        <taxon>Pseudomonadati</taxon>
        <taxon>Verrucomicrobiota</taxon>
        <taxon>Opitutia</taxon>
        <taxon>Opitutales</taxon>
        <taxon>Intestinicryptomonaceae</taxon>
        <taxon>Intestinicryptomonas</taxon>
    </lineage>
</organism>
<dbReference type="InterPro" id="IPR050583">
    <property type="entry name" value="Mycobacterial_A85_antigen"/>
</dbReference>
<name>A0ABU4WI01_9BACT</name>
<protein>
    <submittedName>
        <fullName evidence="2">Esterase family protein</fullName>
    </submittedName>
</protein>
<dbReference type="SUPFAM" id="SSF53474">
    <property type="entry name" value="alpha/beta-Hydrolases"/>
    <property type="match status" value="1"/>
</dbReference>
<comment type="caution">
    <text evidence="2">The sequence shown here is derived from an EMBL/GenBank/DDBJ whole genome shotgun (WGS) entry which is preliminary data.</text>
</comment>
<reference evidence="2 3" key="1">
    <citation type="submission" date="2022-03" db="EMBL/GenBank/DDBJ databases">
        <title>Novel taxa within the pig intestine.</title>
        <authorList>
            <person name="Wylensek D."/>
            <person name="Bishof K."/>
            <person name="Afrizal A."/>
            <person name="Clavel T."/>
        </authorList>
    </citation>
    <scope>NUCLEOTIDE SEQUENCE [LARGE SCALE GENOMIC DNA]</scope>
    <source>
        <strain evidence="2 3">CLA-KB-P66</strain>
    </source>
</reference>
<dbReference type="Pfam" id="PF00756">
    <property type="entry name" value="Esterase"/>
    <property type="match status" value="1"/>
</dbReference>